<sequence>MTDRRLDLFTGTGYDKGRSLPVQAAWFAVSHLLFQPWWMPARLRPVLLRAFGAQVGSGANIRNGVRVHWPWKLSLGEHVWIGEGAWLLNLEPIVLGDHVCVSQEAVLCTGSHDARSPSFEYDNAPITVGNGAWVALRAVVLRGTTVPAGVVVPAGTVLSRSAAARLQPRSPVERR</sequence>
<dbReference type="Gene3D" id="2.160.10.10">
    <property type="entry name" value="Hexapeptide repeat proteins"/>
    <property type="match status" value="1"/>
</dbReference>
<evidence type="ECO:0000256" key="2">
    <source>
        <dbReference type="ARBA" id="ARBA00022679"/>
    </source>
</evidence>
<proteinExistence type="inferred from homology"/>
<name>A0A4Q7V2Y8_PSEST</name>
<dbReference type="InterPro" id="IPR011004">
    <property type="entry name" value="Trimer_LpxA-like_sf"/>
</dbReference>
<keyword evidence="4" id="KW-1185">Reference proteome</keyword>
<evidence type="ECO:0000256" key="1">
    <source>
        <dbReference type="ARBA" id="ARBA00007274"/>
    </source>
</evidence>
<dbReference type="AlphaFoldDB" id="A0A4Q7V2Y8"/>
<dbReference type="RefSeq" id="WP_130291985.1">
    <property type="nucleotide sequence ID" value="NZ_SHKL01000001.1"/>
</dbReference>
<dbReference type="InterPro" id="IPR051159">
    <property type="entry name" value="Hexapeptide_acetyltransf"/>
</dbReference>
<comment type="similarity">
    <text evidence="1">Belongs to the transferase hexapeptide repeat family.</text>
</comment>
<dbReference type="PANTHER" id="PTHR23416">
    <property type="entry name" value="SIALIC ACID SYNTHASE-RELATED"/>
    <property type="match status" value="1"/>
</dbReference>
<evidence type="ECO:0000313" key="4">
    <source>
        <dbReference type="Proteomes" id="UP000291591"/>
    </source>
</evidence>
<dbReference type="Proteomes" id="UP000291591">
    <property type="component" value="Unassembled WGS sequence"/>
</dbReference>
<comment type="caution">
    <text evidence="3">The sequence shown here is derived from an EMBL/GenBank/DDBJ whole genome shotgun (WGS) entry which is preliminary data.</text>
</comment>
<reference evidence="3 4" key="1">
    <citation type="submission" date="2019-02" db="EMBL/GenBank/DDBJ databases">
        <title>Sequencing the genomes of 1000 actinobacteria strains.</title>
        <authorList>
            <person name="Klenk H.-P."/>
        </authorList>
    </citation>
    <scope>NUCLEOTIDE SEQUENCE [LARGE SCALE GENOMIC DNA]</scope>
    <source>
        <strain evidence="3 4">DSM 45779</strain>
    </source>
</reference>
<accession>A0A4Q7V2Y8</accession>
<dbReference type="GO" id="GO:0005829">
    <property type="term" value="C:cytosol"/>
    <property type="evidence" value="ECO:0007669"/>
    <property type="project" value="TreeGrafter"/>
</dbReference>
<keyword evidence="2 3" id="KW-0808">Transferase</keyword>
<dbReference type="GO" id="GO:0008374">
    <property type="term" value="F:O-acyltransferase activity"/>
    <property type="evidence" value="ECO:0007669"/>
    <property type="project" value="TreeGrafter"/>
</dbReference>
<gene>
    <name evidence="3" type="ORF">EV383_4830</name>
</gene>
<organism evidence="3 4">
    <name type="scientific">Pseudonocardia sediminis</name>
    <dbReference type="NCBI Taxonomy" id="1397368"/>
    <lineage>
        <taxon>Bacteria</taxon>
        <taxon>Bacillati</taxon>
        <taxon>Actinomycetota</taxon>
        <taxon>Actinomycetes</taxon>
        <taxon>Pseudonocardiales</taxon>
        <taxon>Pseudonocardiaceae</taxon>
        <taxon>Pseudonocardia</taxon>
    </lineage>
</organism>
<dbReference type="SUPFAM" id="SSF51161">
    <property type="entry name" value="Trimeric LpxA-like enzymes"/>
    <property type="match status" value="1"/>
</dbReference>
<dbReference type="OrthoDB" id="2643438at2"/>
<dbReference type="PANTHER" id="PTHR23416:SF23">
    <property type="entry name" value="ACETYLTRANSFERASE C18B11.09C-RELATED"/>
    <property type="match status" value="1"/>
</dbReference>
<evidence type="ECO:0000313" key="3">
    <source>
        <dbReference type="EMBL" id="RZT87898.1"/>
    </source>
</evidence>
<dbReference type="EMBL" id="SHKL01000001">
    <property type="protein sequence ID" value="RZT87898.1"/>
    <property type="molecule type" value="Genomic_DNA"/>
</dbReference>
<protein>
    <submittedName>
        <fullName evidence="3">Putative colanic acid biosynthesis acetyltransferase WcaF</fullName>
    </submittedName>
</protein>